<evidence type="ECO:0000256" key="1">
    <source>
        <dbReference type="SAM" id="SignalP"/>
    </source>
</evidence>
<dbReference type="InterPro" id="IPR012334">
    <property type="entry name" value="Pectin_lyas_fold"/>
</dbReference>
<protein>
    <submittedName>
        <fullName evidence="3">T9SS type A sorting domain-containing protein</fullName>
    </submittedName>
</protein>
<feature type="chain" id="PRO_5036950337" evidence="1">
    <location>
        <begin position="27"/>
        <end position="476"/>
    </location>
</feature>
<proteinExistence type="predicted"/>
<accession>A0A923T862</accession>
<name>A0A923T862_9BACT</name>
<reference evidence="3" key="1">
    <citation type="submission" date="2020-08" db="EMBL/GenBank/DDBJ databases">
        <title>Lewinella bacteria from marine environments.</title>
        <authorList>
            <person name="Zhong Y."/>
        </authorList>
    </citation>
    <scope>NUCLEOTIDE SEQUENCE</scope>
    <source>
        <strain evidence="3">KCTC 42187</strain>
    </source>
</reference>
<evidence type="ECO:0000259" key="2">
    <source>
        <dbReference type="Pfam" id="PF18962"/>
    </source>
</evidence>
<feature type="signal peptide" evidence="1">
    <location>
        <begin position="1"/>
        <end position="26"/>
    </location>
</feature>
<sequence>MQLLSIFQRAVLLSAIVLFALGQATAASGKCSSDSNFKYTYSNGVATFYQSVDIGTKFLVPSCWKKIQLQKDVTITGSFLIPNSNTHSEFIVAGHSTTTQWSKNEWAKITTEIKGKGGVCYAQREDYATDAAFQNALKECRRESAIRYEGTGTLKVNRIKSRNPRKFHIWAAKKVIVDYCDLISTGLTTDGVHGQTNSKSEVRNSRIAVDDDALYVQEVSLVKNCTIYHRKNGSPFQVGWGSDFPNGQFCKIVDTKVIADYNGTDYNSGVVSWQRKDACEFRKMKLEFVNFAYQVPAGKTKIPNFFQFGGNYNNCNVGNISRVQNATIEVVGLNIANKCSEKAWVFNLNSNSSNKPVVRLTNCNSNLGLSYVSNNACLNGQVNSCGSSRPSWEEEREVTTAADLESTPLSIYPNPGNGHLNIAGGKDIPLRIEVYNLTGQRVLMAANTRAVDLTNLASGVYIIRIDEQAPLRYLKQ</sequence>
<organism evidence="3 4">
    <name type="scientific">Neolewinella lacunae</name>
    <dbReference type="NCBI Taxonomy" id="1517758"/>
    <lineage>
        <taxon>Bacteria</taxon>
        <taxon>Pseudomonadati</taxon>
        <taxon>Bacteroidota</taxon>
        <taxon>Saprospiria</taxon>
        <taxon>Saprospirales</taxon>
        <taxon>Lewinellaceae</taxon>
        <taxon>Neolewinella</taxon>
    </lineage>
</organism>
<dbReference type="Proteomes" id="UP000650081">
    <property type="component" value="Unassembled WGS sequence"/>
</dbReference>
<comment type="caution">
    <text evidence="3">The sequence shown here is derived from an EMBL/GenBank/DDBJ whole genome shotgun (WGS) entry which is preliminary data.</text>
</comment>
<keyword evidence="1" id="KW-0732">Signal</keyword>
<feature type="domain" description="Secretion system C-terminal sorting" evidence="2">
    <location>
        <begin position="411"/>
        <end position="468"/>
    </location>
</feature>
<dbReference type="RefSeq" id="WP_187466329.1">
    <property type="nucleotide sequence ID" value="NZ_JACSIT010000092.1"/>
</dbReference>
<evidence type="ECO:0000313" key="4">
    <source>
        <dbReference type="Proteomes" id="UP000650081"/>
    </source>
</evidence>
<dbReference type="NCBIfam" id="TIGR04183">
    <property type="entry name" value="Por_Secre_tail"/>
    <property type="match status" value="1"/>
</dbReference>
<gene>
    <name evidence="3" type="ORF">H9S92_08715</name>
</gene>
<dbReference type="Gene3D" id="2.160.20.10">
    <property type="entry name" value="Single-stranded right-handed beta-helix, Pectin lyase-like"/>
    <property type="match status" value="1"/>
</dbReference>
<dbReference type="EMBL" id="JACSIT010000092">
    <property type="protein sequence ID" value="MBC6994241.1"/>
    <property type="molecule type" value="Genomic_DNA"/>
</dbReference>
<dbReference type="InterPro" id="IPR026444">
    <property type="entry name" value="Secre_tail"/>
</dbReference>
<dbReference type="Pfam" id="PF18962">
    <property type="entry name" value="Por_Secre_tail"/>
    <property type="match status" value="1"/>
</dbReference>
<keyword evidence="4" id="KW-1185">Reference proteome</keyword>
<evidence type="ECO:0000313" key="3">
    <source>
        <dbReference type="EMBL" id="MBC6994241.1"/>
    </source>
</evidence>
<dbReference type="AlphaFoldDB" id="A0A923T862"/>